<keyword evidence="2" id="KW-1185">Reference proteome</keyword>
<dbReference type="Proteomes" id="UP000005239">
    <property type="component" value="Unassembled WGS sequence"/>
</dbReference>
<name>A0A2A6C169_PRIPA</name>
<protein>
    <submittedName>
        <fullName evidence="1">Uncharacterized protein</fullName>
    </submittedName>
</protein>
<evidence type="ECO:0000313" key="2">
    <source>
        <dbReference type="Proteomes" id="UP000005239"/>
    </source>
</evidence>
<dbReference type="AlphaFoldDB" id="A0A2A6C169"/>
<accession>A0A8R1YY17</accession>
<evidence type="ECO:0000313" key="1">
    <source>
        <dbReference type="EnsemblMetazoa" id="PPA42197.1"/>
    </source>
</evidence>
<reference evidence="1" key="2">
    <citation type="submission" date="2022-06" db="UniProtKB">
        <authorList>
            <consortium name="EnsemblMetazoa"/>
        </authorList>
    </citation>
    <scope>IDENTIFICATION</scope>
    <source>
        <strain evidence="1">PS312</strain>
    </source>
</reference>
<reference evidence="2" key="1">
    <citation type="journal article" date="2008" name="Nat. Genet.">
        <title>The Pristionchus pacificus genome provides a unique perspective on nematode lifestyle and parasitism.</title>
        <authorList>
            <person name="Dieterich C."/>
            <person name="Clifton S.W."/>
            <person name="Schuster L.N."/>
            <person name="Chinwalla A."/>
            <person name="Delehaunty K."/>
            <person name="Dinkelacker I."/>
            <person name="Fulton L."/>
            <person name="Fulton R."/>
            <person name="Godfrey J."/>
            <person name="Minx P."/>
            <person name="Mitreva M."/>
            <person name="Roeseler W."/>
            <person name="Tian H."/>
            <person name="Witte H."/>
            <person name="Yang S.P."/>
            <person name="Wilson R.K."/>
            <person name="Sommer R.J."/>
        </authorList>
    </citation>
    <scope>NUCLEOTIDE SEQUENCE [LARGE SCALE GENOMIC DNA]</scope>
    <source>
        <strain evidence="2">PS312</strain>
    </source>
</reference>
<organism evidence="1 2">
    <name type="scientific">Pristionchus pacificus</name>
    <name type="common">Parasitic nematode worm</name>
    <dbReference type="NCBI Taxonomy" id="54126"/>
    <lineage>
        <taxon>Eukaryota</taxon>
        <taxon>Metazoa</taxon>
        <taxon>Ecdysozoa</taxon>
        <taxon>Nematoda</taxon>
        <taxon>Chromadorea</taxon>
        <taxon>Rhabditida</taxon>
        <taxon>Rhabditina</taxon>
        <taxon>Diplogasteromorpha</taxon>
        <taxon>Diplogasteroidea</taxon>
        <taxon>Neodiplogasteridae</taxon>
        <taxon>Pristionchus</taxon>
    </lineage>
</organism>
<gene>
    <name evidence="1" type="primary">WBGene00280566</name>
</gene>
<sequence>MKRTKQRQLRFRRILPTPFIRKFRTLTKKKHDVEKKLLIGDFHFSDNWLDARRRFSWINCVVGYKETFEIQNYSSAIFSEIPWRPAI</sequence>
<proteinExistence type="predicted"/>
<accession>A0A2A6C169</accession>
<dbReference type="EnsemblMetazoa" id="PPA42197.1">
    <property type="protein sequence ID" value="PPA42197.1"/>
    <property type="gene ID" value="WBGene00280566"/>
</dbReference>